<name>A0ABP7U9D9_9BACT</name>
<feature type="region of interest" description="Disordered" evidence="1">
    <location>
        <begin position="80"/>
        <end position="121"/>
    </location>
</feature>
<reference evidence="4" key="1">
    <citation type="journal article" date="2019" name="Int. J. Syst. Evol. Microbiol.">
        <title>The Global Catalogue of Microorganisms (GCM) 10K type strain sequencing project: providing services to taxonomists for standard genome sequencing and annotation.</title>
        <authorList>
            <consortium name="The Broad Institute Genomics Platform"/>
            <consortium name="The Broad Institute Genome Sequencing Center for Infectious Disease"/>
            <person name="Wu L."/>
            <person name="Ma J."/>
        </authorList>
    </citation>
    <scope>NUCLEOTIDE SEQUENCE [LARGE SCALE GENOMIC DNA]</scope>
    <source>
        <strain evidence="4">JCM 17225</strain>
    </source>
</reference>
<dbReference type="Pfam" id="PF13568">
    <property type="entry name" value="OMP_b-brl_2"/>
    <property type="match status" value="1"/>
</dbReference>
<gene>
    <name evidence="3" type="ORF">GCM10022409_24720</name>
</gene>
<dbReference type="SUPFAM" id="SSF56925">
    <property type="entry name" value="OMPA-like"/>
    <property type="match status" value="1"/>
</dbReference>
<protein>
    <recommendedName>
        <fullName evidence="2">Outer membrane protein beta-barrel domain-containing protein</fullName>
    </recommendedName>
</protein>
<evidence type="ECO:0000313" key="4">
    <source>
        <dbReference type="Proteomes" id="UP001501469"/>
    </source>
</evidence>
<evidence type="ECO:0000259" key="2">
    <source>
        <dbReference type="Pfam" id="PF13568"/>
    </source>
</evidence>
<organism evidence="3 4">
    <name type="scientific">Hymenobacter glaciei</name>
    <dbReference type="NCBI Taxonomy" id="877209"/>
    <lineage>
        <taxon>Bacteria</taxon>
        <taxon>Pseudomonadati</taxon>
        <taxon>Bacteroidota</taxon>
        <taxon>Cytophagia</taxon>
        <taxon>Cytophagales</taxon>
        <taxon>Hymenobacteraceae</taxon>
        <taxon>Hymenobacter</taxon>
    </lineage>
</organism>
<evidence type="ECO:0000313" key="3">
    <source>
        <dbReference type="EMBL" id="GAA4038326.1"/>
    </source>
</evidence>
<dbReference type="Proteomes" id="UP001501469">
    <property type="component" value="Unassembled WGS sequence"/>
</dbReference>
<proteinExistence type="predicted"/>
<dbReference type="InterPro" id="IPR025665">
    <property type="entry name" value="Beta-barrel_OMP_2"/>
</dbReference>
<dbReference type="EMBL" id="BAABDK010000017">
    <property type="protein sequence ID" value="GAA4038326.1"/>
    <property type="molecule type" value="Genomic_DNA"/>
</dbReference>
<evidence type="ECO:0000256" key="1">
    <source>
        <dbReference type="SAM" id="MobiDB-lite"/>
    </source>
</evidence>
<accession>A0ABP7U9D9</accession>
<feature type="compositionally biased region" description="Low complexity" evidence="1">
    <location>
        <begin position="104"/>
        <end position="121"/>
    </location>
</feature>
<dbReference type="InterPro" id="IPR011250">
    <property type="entry name" value="OMP/PagP_B-barrel"/>
</dbReference>
<sequence length="324" mass="33883">MAGRKYEGQQASPAVFGTVLQYILASAKHLVLLLALPPAGFFHSLQPFLVMKISRLSGGLAVACLFVSAALSTASAQGARDAYGNPKAAPSPRPMGSSTTRRAPSYSNQPTSSSSSSNSGSSGVRFGFRAGLNVADLQGDAVQSFTTLAGYAPDGAISKQMRPGFYAGVFATLPLGPGFAIEPGITYAEKGAVLKGNLPFPALDFLKANVTGTARLAYIDVPVLAKVFITPGFYLYAGPQASFLVNGKARVDASVLGFSAYKEDFDVADQLRKVDFAAVGGLGYQFNNGLGLSAGYDYGFTSLDANNRFQAYNRVAKIGLSYSL</sequence>
<keyword evidence="4" id="KW-1185">Reference proteome</keyword>
<feature type="domain" description="Outer membrane protein beta-barrel" evidence="2">
    <location>
        <begin position="118"/>
        <end position="303"/>
    </location>
</feature>
<comment type="caution">
    <text evidence="3">The sequence shown here is derived from an EMBL/GenBank/DDBJ whole genome shotgun (WGS) entry which is preliminary data.</text>
</comment>